<dbReference type="PROSITE" id="PS50297">
    <property type="entry name" value="ANK_REP_REGION"/>
    <property type="match status" value="1"/>
</dbReference>
<dbReference type="InterPro" id="IPR036770">
    <property type="entry name" value="Ankyrin_rpt-contain_sf"/>
</dbReference>
<dbReference type="Proteomes" id="UP000549971">
    <property type="component" value="Unassembled WGS sequence"/>
</dbReference>
<evidence type="ECO:0000313" key="7">
    <source>
        <dbReference type="EMBL" id="MBB5833282.1"/>
    </source>
</evidence>
<dbReference type="Gene3D" id="1.10.1660.10">
    <property type="match status" value="1"/>
</dbReference>
<dbReference type="InterPro" id="IPR047057">
    <property type="entry name" value="MerR_fam"/>
</dbReference>
<organism evidence="7 8">
    <name type="scientific">Kribbella italica</name>
    <dbReference type="NCBI Taxonomy" id="1540520"/>
    <lineage>
        <taxon>Bacteria</taxon>
        <taxon>Bacillati</taxon>
        <taxon>Actinomycetota</taxon>
        <taxon>Actinomycetes</taxon>
        <taxon>Propionibacteriales</taxon>
        <taxon>Kribbellaceae</taxon>
        <taxon>Kribbella</taxon>
    </lineage>
</organism>
<evidence type="ECO:0000313" key="8">
    <source>
        <dbReference type="Proteomes" id="UP000549971"/>
    </source>
</evidence>
<evidence type="ECO:0000256" key="1">
    <source>
        <dbReference type="ARBA" id="ARBA00022491"/>
    </source>
</evidence>
<accession>A0A7W9MRM6</accession>
<feature type="repeat" description="ANK" evidence="5">
    <location>
        <begin position="250"/>
        <end position="282"/>
    </location>
</feature>
<dbReference type="SMART" id="SM00422">
    <property type="entry name" value="HTH_MERR"/>
    <property type="match status" value="1"/>
</dbReference>
<sequence length="408" mass="43084">MAAMIDRDAGDGDRLRASQVASAAGVHVETLRYYERRGLLDVPDQTSGGHRRYPAVAVDRVRLIKAVQQLGFTLEEIADLIRALARGCGAGAAGELMARAQAKMVELDQKITDLTAMRATLRAAVTGQCDDPVAFLQDPDFALVDLLPAASVWPYRLDGSVMKTISTEDPLAIAVVDAIHTGDQAALQRLLAEHADLATVRLGTDGPGGMSRSLLHIVTDWPGHFPNGAATVAALVAAGTDVNTRFHGSHEETPLHWAASCDDVAVLDALLDAGADIEAPGSVLGGGSPLKDATGFRQWKVAFRLVERGARTDLSAAATLGLSDRVEEHCTAVPAPGPESINHAFWSACHGGRLATAQYLLDQGADLNWIPGWEPHTPLDTAASSGAADLITWLHSQGARTAAELRSD</sequence>
<dbReference type="Pfam" id="PF13411">
    <property type="entry name" value="MerR_1"/>
    <property type="match status" value="1"/>
</dbReference>
<dbReference type="SMART" id="SM00248">
    <property type="entry name" value="ANK"/>
    <property type="match status" value="4"/>
</dbReference>
<dbReference type="PANTHER" id="PTHR30204">
    <property type="entry name" value="REDOX-CYCLING DRUG-SENSING TRANSCRIPTIONAL ACTIVATOR SOXR"/>
    <property type="match status" value="1"/>
</dbReference>
<evidence type="ECO:0000256" key="4">
    <source>
        <dbReference type="ARBA" id="ARBA00023163"/>
    </source>
</evidence>
<dbReference type="InterPro" id="IPR009061">
    <property type="entry name" value="DNA-bd_dom_put_sf"/>
</dbReference>
<evidence type="ECO:0000256" key="2">
    <source>
        <dbReference type="ARBA" id="ARBA00023015"/>
    </source>
</evidence>
<evidence type="ECO:0000259" key="6">
    <source>
        <dbReference type="PROSITE" id="PS50937"/>
    </source>
</evidence>
<protein>
    <submittedName>
        <fullName evidence="7">DNA-binding transcriptional MerR regulator</fullName>
    </submittedName>
</protein>
<proteinExistence type="predicted"/>
<feature type="domain" description="HTH merR-type" evidence="6">
    <location>
        <begin position="14"/>
        <end position="83"/>
    </location>
</feature>
<dbReference type="SUPFAM" id="SSF48403">
    <property type="entry name" value="Ankyrin repeat"/>
    <property type="match status" value="1"/>
</dbReference>
<dbReference type="InterPro" id="IPR000551">
    <property type="entry name" value="MerR-type_HTH_dom"/>
</dbReference>
<dbReference type="InterPro" id="IPR002110">
    <property type="entry name" value="Ankyrin_rpt"/>
</dbReference>
<dbReference type="PROSITE" id="PS50937">
    <property type="entry name" value="HTH_MERR_2"/>
    <property type="match status" value="1"/>
</dbReference>
<keyword evidence="8" id="KW-1185">Reference proteome</keyword>
<dbReference type="GO" id="GO:0003700">
    <property type="term" value="F:DNA-binding transcription factor activity"/>
    <property type="evidence" value="ECO:0007669"/>
    <property type="project" value="InterPro"/>
</dbReference>
<dbReference type="AlphaFoldDB" id="A0A7W9MRM6"/>
<dbReference type="GO" id="GO:0003677">
    <property type="term" value="F:DNA binding"/>
    <property type="evidence" value="ECO:0007669"/>
    <property type="project" value="UniProtKB-KW"/>
</dbReference>
<dbReference type="Pfam" id="PF00023">
    <property type="entry name" value="Ank"/>
    <property type="match status" value="1"/>
</dbReference>
<gene>
    <name evidence="7" type="ORF">HDA39_000016</name>
</gene>
<dbReference type="EMBL" id="JACHMY010000001">
    <property type="protein sequence ID" value="MBB5833282.1"/>
    <property type="molecule type" value="Genomic_DNA"/>
</dbReference>
<dbReference type="PANTHER" id="PTHR30204:SF69">
    <property type="entry name" value="MERR-FAMILY TRANSCRIPTIONAL REGULATOR"/>
    <property type="match status" value="1"/>
</dbReference>
<dbReference type="PRINTS" id="PR00040">
    <property type="entry name" value="HTHMERR"/>
</dbReference>
<name>A0A7W9MRM6_9ACTN</name>
<keyword evidence="1" id="KW-0678">Repressor</keyword>
<keyword evidence="4" id="KW-0804">Transcription</keyword>
<keyword evidence="5" id="KW-0040">ANK repeat</keyword>
<comment type="caution">
    <text evidence="7">The sequence shown here is derived from an EMBL/GenBank/DDBJ whole genome shotgun (WGS) entry which is preliminary data.</text>
</comment>
<evidence type="ECO:0000256" key="3">
    <source>
        <dbReference type="ARBA" id="ARBA00023125"/>
    </source>
</evidence>
<reference evidence="7 8" key="1">
    <citation type="submission" date="2020-08" db="EMBL/GenBank/DDBJ databases">
        <title>Sequencing the genomes of 1000 actinobacteria strains.</title>
        <authorList>
            <person name="Klenk H.-P."/>
        </authorList>
    </citation>
    <scope>NUCLEOTIDE SEQUENCE [LARGE SCALE GENOMIC DNA]</scope>
    <source>
        <strain evidence="7 8">DSM 28967</strain>
    </source>
</reference>
<dbReference type="SUPFAM" id="SSF46955">
    <property type="entry name" value="Putative DNA-binding domain"/>
    <property type="match status" value="1"/>
</dbReference>
<dbReference type="Gene3D" id="1.25.40.20">
    <property type="entry name" value="Ankyrin repeat-containing domain"/>
    <property type="match status" value="2"/>
</dbReference>
<evidence type="ECO:0000256" key="5">
    <source>
        <dbReference type="PROSITE-ProRule" id="PRU00023"/>
    </source>
</evidence>
<dbReference type="PROSITE" id="PS00552">
    <property type="entry name" value="HTH_MERR_1"/>
    <property type="match status" value="1"/>
</dbReference>
<keyword evidence="2" id="KW-0805">Transcription regulation</keyword>
<keyword evidence="3 7" id="KW-0238">DNA-binding</keyword>
<dbReference type="PROSITE" id="PS50088">
    <property type="entry name" value="ANK_REPEAT"/>
    <property type="match status" value="1"/>
</dbReference>